<feature type="domain" description="Amidohydrolase-related" evidence="2">
    <location>
        <begin position="10"/>
        <end position="217"/>
    </location>
</feature>
<reference evidence="3 4" key="1">
    <citation type="submission" date="2011-12" db="EMBL/GenBank/DDBJ databases">
        <title>Whole genome shotgun sequence of Gordonia effusa NBRC 100432.</title>
        <authorList>
            <person name="Yoshida I."/>
            <person name="Takarada H."/>
            <person name="Hosoyama A."/>
            <person name="Tsuchikane K."/>
            <person name="Katsumata H."/>
            <person name="Yamazaki S."/>
            <person name="Fujita N."/>
        </authorList>
    </citation>
    <scope>NUCLEOTIDE SEQUENCE [LARGE SCALE GENOMIC DNA]</scope>
    <source>
        <strain evidence="3 4">NBRC 100432</strain>
    </source>
</reference>
<dbReference type="PANTHER" id="PTHR21240">
    <property type="entry name" value="2-AMINO-3-CARBOXYLMUCONATE-6-SEMIALDEHYDE DECARBOXYLASE"/>
    <property type="match status" value="1"/>
</dbReference>
<dbReference type="GO" id="GO:0016787">
    <property type="term" value="F:hydrolase activity"/>
    <property type="evidence" value="ECO:0007669"/>
    <property type="project" value="UniProtKB-KW"/>
</dbReference>
<dbReference type="InterPro" id="IPR032466">
    <property type="entry name" value="Metal_Hydrolase"/>
</dbReference>
<proteinExistence type="predicted"/>
<sequence length="280" mass="30583">MATDAKPARIDVHHHALPPQWAQLTGMPGGGELPKWSVDSTLEFMDTRGIATAIMSVSAPGIPGESDGGGPKLTRELNEDLASVVRDYPDRFGLFASVPLLDDIDDAVREAVYALDELSADGLVVMSNYAGAYLGDSRFAPLWAELDHRRTPVFIHPTEPGLPLIHGLNPSVVEYPAETTRNAFDMAFTGTIARFPNVPFILSHAGGFLPYAAYRFAKTAETWHPDQVADIDIMLDQMRSFYFDTALSTSGLATYSTTGICPPRTRPVRQRLALHQGQRS</sequence>
<dbReference type="EMBL" id="BAEH01000004">
    <property type="protein sequence ID" value="GAB16524.1"/>
    <property type="molecule type" value="Genomic_DNA"/>
</dbReference>
<dbReference type="GO" id="GO:0016831">
    <property type="term" value="F:carboxy-lyase activity"/>
    <property type="evidence" value="ECO:0007669"/>
    <property type="project" value="InterPro"/>
</dbReference>
<gene>
    <name evidence="3" type="ORF">GOEFS_004_00390</name>
</gene>
<comment type="caution">
    <text evidence="3">The sequence shown here is derived from an EMBL/GenBank/DDBJ whole genome shotgun (WGS) entry which is preliminary data.</text>
</comment>
<dbReference type="Proteomes" id="UP000035034">
    <property type="component" value="Unassembled WGS sequence"/>
</dbReference>
<dbReference type="InterPro" id="IPR006680">
    <property type="entry name" value="Amidohydro-rel"/>
</dbReference>
<evidence type="ECO:0000256" key="1">
    <source>
        <dbReference type="ARBA" id="ARBA00023239"/>
    </source>
</evidence>
<dbReference type="PANTHER" id="PTHR21240:SF28">
    <property type="entry name" value="ISO-OROTATE DECARBOXYLASE (EUROFUNG)"/>
    <property type="match status" value="1"/>
</dbReference>
<organism evidence="3 4">
    <name type="scientific">Gordonia effusa NBRC 100432</name>
    <dbReference type="NCBI Taxonomy" id="1077974"/>
    <lineage>
        <taxon>Bacteria</taxon>
        <taxon>Bacillati</taxon>
        <taxon>Actinomycetota</taxon>
        <taxon>Actinomycetes</taxon>
        <taxon>Mycobacteriales</taxon>
        <taxon>Gordoniaceae</taxon>
        <taxon>Gordonia</taxon>
    </lineage>
</organism>
<dbReference type="SUPFAM" id="SSF51556">
    <property type="entry name" value="Metallo-dependent hydrolases"/>
    <property type="match status" value="1"/>
</dbReference>
<protein>
    <submittedName>
        <fullName evidence="3">Putative hydrolase</fullName>
    </submittedName>
</protein>
<name>H0QUM3_9ACTN</name>
<evidence type="ECO:0000259" key="2">
    <source>
        <dbReference type="Pfam" id="PF04909"/>
    </source>
</evidence>
<dbReference type="Pfam" id="PF04909">
    <property type="entry name" value="Amidohydro_2"/>
    <property type="match status" value="1"/>
</dbReference>
<keyword evidence="1" id="KW-0456">Lyase</keyword>
<dbReference type="Gene3D" id="3.20.20.140">
    <property type="entry name" value="Metal-dependent hydrolases"/>
    <property type="match status" value="1"/>
</dbReference>
<dbReference type="GO" id="GO:0019748">
    <property type="term" value="P:secondary metabolic process"/>
    <property type="evidence" value="ECO:0007669"/>
    <property type="project" value="TreeGrafter"/>
</dbReference>
<keyword evidence="4" id="KW-1185">Reference proteome</keyword>
<dbReference type="STRING" id="1077974.GOEFS_004_00390"/>
<evidence type="ECO:0000313" key="4">
    <source>
        <dbReference type="Proteomes" id="UP000035034"/>
    </source>
</evidence>
<dbReference type="AlphaFoldDB" id="H0QUM3"/>
<accession>H0QUM3</accession>
<keyword evidence="3" id="KW-0378">Hydrolase</keyword>
<dbReference type="eggNOG" id="COG2159">
    <property type="taxonomic scope" value="Bacteria"/>
</dbReference>
<dbReference type="InterPro" id="IPR032465">
    <property type="entry name" value="ACMSD"/>
</dbReference>
<dbReference type="GO" id="GO:0005737">
    <property type="term" value="C:cytoplasm"/>
    <property type="evidence" value="ECO:0007669"/>
    <property type="project" value="TreeGrafter"/>
</dbReference>
<evidence type="ECO:0000313" key="3">
    <source>
        <dbReference type="EMBL" id="GAB16524.1"/>
    </source>
</evidence>